<dbReference type="AlphaFoldDB" id="A0A5J4L5B8"/>
<dbReference type="InterPro" id="IPR028989">
    <property type="entry name" value="RimP_N"/>
</dbReference>
<dbReference type="InterPro" id="IPR035956">
    <property type="entry name" value="RimP_N_sf"/>
</dbReference>
<organism evidence="5">
    <name type="scientific">hot springs metagenome</name>
    <dbReference type="NCBI Taxonomy" id="433727"/>
    <lineage>
        <taxon>unclassified sequences</taxon>
        <taxon>metagenomes</taxon>
        <taxon>ecological metagenomes</taxon>
    </lineage>
</organism>
<dbReference type="Pfam" id="PF17384">
    <property type="entry name" value="DUF150_C"/>
    <property type="match status" value="1"/>
</dbReference>
<keyword evidence="2" id="KW-0690">Ribosome biogenesis</keyword>
<name>A0A5J4L5B8_9ZZZZ</name>
<gene>
    <name evidence="5" type="ORF">A45J_1745</name>
</gene>
<dbReference type="Gene3D" id="3.30.300.70">
    <property type="entry name" value="RimP-like superfamily, N-terminal"/>
    <property type="match status" value="1"/>
</dbReference>
<dbReference type="Gene3D" id="2.30.30.180">
    <property type="entry name" value="Ribosome maturation factor RimP, C-terminal domain"/>
    <property type="match status" value="1"/>
</dbReference>
<proteinExistence type="inferred from homology"/>
<dbReference type="GO" id="GO:0006412">
    <property type="term" value="P:translation"/>
    <property type="evidence" value="ECO:0007669"/>
    <property type="project" value="TreeGrafter"/>
</dbReference>
<evidence type="ECO:0000259" key="3">
    <source>
        <dbReference type="Pfam" id="PF02576"/>
    </source>
</evidence>
<accession>A0A5J4L5B8</accession>
<dbReference type="GO" id="GO:0000028">
    <property type="term" value="P:ribosomal small subunit assembly"/>
    <property type="evidence" value="ECO:0007669"/>
    <property type="project" value="TreeGrafter"/>
</dbReference>
<dbReference type="CDD" id="cd01734">
    <property type="entry name" value="YlxS_C"/>
    <property type="match status" value="1"/>
</dbReference>
<sequence>MDKISVKQKVFELASRVAEDEGFELISADILGAGKRTVVRVVIDKDGGVTVGDCEKMSRGLEALLDVEDPIKEHYVLEVSSPGIDRPLLTQADFEKNIEKLVRITTTEKIDNQTFFIGRIIDVGEGWIRLKISKKETGGQKNRKILGGKSEGKDIFIPMDKISKARLEIEL</sequence>
<feature type="domain" description="Ribosome maturation factor RimP C-terminal" evidence="4">
    <location>
        <begin position="88"/>
        <end position="170"/>
    </location>
</feature>
<dbReference type="InterPro" id="IPR003728">
    <property type="entry name" value="Ribosome_maturation_RimP"/>
</dbReference>
<evidence type="ECO:0000259" key="4">
    <source>
        <dbReference type="Pfam" id="PF17384"/>
    </source>
</evidence>
<evidence type="ECO:0000313" key="5">
    <source>
        <dbReference type="EMBL" id="GER93987.1"/>
    </source>
</evidence>
<evidence type="ECO:0000256" key="2">
    <source>
        <dbReference type="ARBA" id="ARBA00022517"/>
    </source>
</evidence>
<dbReference type="PANTHER" id="PTHR33867">
    <property type="entry name" value="RIBOSOME MATURATION FACTOR RIMP"/>
    <property type="match status" value="1"/>
</dbReference>
<evidence type="ECO:0000256" key="1">
    <source>
        <dbReference type="ARBA" id="ARBA00022490"/>
    </source>
</evidence>
<keyword evidence="1" id="KW-0963">Cytoplasm</keyword>
<dbReference type="Pfam" id="PF02576">
    <property type="entry name" value="RimP_N"/>
    <property type="match status" value="1"/>
</dbReference>
<feature type="domain" description="Ribosome maturation factor RimP N-terminal" evidence="3">
    <location>
        <begin position="15"/>
        <end position="85"/>
    </location>
</feature>
<dbReference type="SUPFAM" id="SSF74942">
    <property type="entry name" value="YhbC-like, C-terminal domain"/>
    <property type="match status" value="1"/>
</dbReference>
<comment type="caution">
    <text evidence="5">The sequence shown here is derived from an EMBL/GenBank/DDBJ whole genome shotgun (WGS) entry which is preliminary data.</text>
</comment>
<reference evidence="5" key="1">
    <citation type="submission" date="2019-10" db="EMBL/GenBank/DDBJ databases">
        <title>Metagenomic sequencing of thiosulfate-disproportionating enrichment culture.</title>
        <authorList>
            <person name="Umezawa K."/>
            <person name="Kojima H."/>
            <person name="Fukui M."/>
        </authorList>
    </citation>
    <scope>NUCLEOTIDE SEQUENCE</scope>
    <source>
        <strain evidence="5">45J</strain>
    </source>
</reference>
<dbReference type="HAMAP" id="MF_01077">
    <property type="entry name" value="RimP"/>
    <property type="match status" value="1"/>
</dbReference>
<dbReference type="EMBL" id="BLAB01000001">
    <property type="protein sequence ID" value="GER93987.1"/>
    <property type="molecule type" value="Genomic_DNA"/>
</dbReference>
<dbReference type="SUPFAM" id="SSF75420">
    <property type="entry name" value="YhbC-like, N-terminal domain"/>
    <property type="match status" value="1"/>
</dbReference>
<dbReference type="PANTHER" id="PTHR33867:SF1">
    <property type="entry name" value="RIBOSOME MATURATION FACTOR RIMP"/>
    <property type="match status" value="1"/>
</dbReference>
<dbReference type="InterPro" id="IPR036847">
    <property type="entry name" value="RimP_C_sf"/>
</dbReference>
<protein>
    <submittedName>
        <fullName evidence="5">Ribosome maturation factor RimP</fullName>
    </submittedName>
</protein>
<dbReference type="InterPro" id="IPR028998">
    <property type="entry name" value="RimP_C"/>
</dbReference>
<dbReference type="GO" id="GO:0005829">
    <property type="term" value="C:cytosol"/>
    <property type="evidence" value="ECO:0007669"/>
    <property type="project" value="TreeGrafter"/>
</dbReference>
<dbReference type="FunFam" id="3.30.300.70:FF:000001">
    <property type="entry name" value="Ribosome maturation factor RimP"/>
    <property type="match status" value="1"/>
</dbReference>